<protein>
    <recommendedName>
        <fullName evidence="2">DUF3592 domain-containing protein</fullName>
    </recommendedName>
</protein>
<keyword evidence="4" id="KW-1185">Reference proteome</keyword>
<sequence length="219" mass="24021">MPMAVPAWLSLAMAAVPLALLGSGLLATLLPDALLRPLCGGRDPLALAMLPFALGLALLGLLLAAMHGTDAVRAGQTWQWQPVPARIVRSDLVEVMQPRSSRPGWRPEVRYEYRHAGQTRTGHRIALRPLTSSDRDGTDDWLRRTYPAGADLTAYVNPAAPAQAVLERGGSHWTWWLCGTGLVLLGCGLWLLRTAVRECRMPPAKPAARRRSRRRKPHP</sequence>
<reference evidence="3 4" key="1">
    <citation type="submission" date="2017-10" db="EMBL/GenBank/DDBJ databases">
        <title>Whole genome sequencing of Pseudoxanthomonas broegbernensis DSM 12573(T).</title>
        <authorList>
            <person name="Kumar S."/>
            <person name="Bansal K."/>
            <person name="Kaur A."/>
            <person name="Patil P."/>
            <person name="Sharma S."/>
            <person name="Patil P.B."/>
        </authorList>
    </citation>
    <scope>NUCLEOTIDE SEQUENCE [LARGE SCALE GENOMIC DNA]</scope>
    <source>
        <strain evidence="3 4">DSM 12573</strain>
    </source>
</reference>
<dbReference type="RefSeq" id="WP_162311111.1">
    <property type="nucleotide sequence ID" value="NZ_MWIP01000007.1"/>
</dbReference>
<evidence type="ECO:0000313" key="4">
    <source>
        <dbReference type="Proteomes" id="UP000462066"/>
    </source>
</evidence>
<feature type="domain" description="DUF3592" evidence="2">
    <location>
        <begin position="83"/>
        <end position="170"/>
    </location>
</feature>
<feature type="transmembrane region" description="Helical" evidence="1">
    <location>
        <begin position="173"/>
        <end position="192"/>
    </location>
</feature>
<gene>
    <name evidence="3" type="ORF">B1992_08800</name>
</gene>
<keyword evidence="1" id="KW-0472">Membrane</keyword>
<keyword evidence="1" id="KW-1133">Transmembrane helix</keyword>
<accession>A0A7V8GM82</accession>
<evidence type="ECO:0000259" key="2">
    <source>
        <dbReference type="Pfam" id="PF12158"/>
    </source>
</evidence>
<dbReference type="Proteomes" id="UP000462066">
    <property type="component" value="Unassembled WGS sequence"/>
</dbReference>
<dbReference type="Pfam" id="PF12158">
    <property type="entry name" value="DUF3592"/>
    <property type="match status" value="1"/>
</dbReference>
<name>A0A7V8GM82_9GAMM</name>
<comment type="caution">
    <text evidence="3">The sequence shown here is derived from an EMBL/GenBank/DDBJ whole genome shotgun (WGS) entry which is preliminary data.</text>
</comment>
<proteinExistence type="predicted"/>
<organism evidence="3 4">
    <name type="scientific">Pseudoxanthomonas broegbernensis</name>
    <dbReference type="NCBI Taxonomy" id="83619"/>
    <lineage>
        <taxon>Bacteria</taxon>
        <taxon>Pseudomonadati</taxon>
        <taxon>Pseudomonadota</taxon>
        <taxon>Gammaproteobacteria</taxon>
        <taxon>Lysobacterales</taxon>
        <taxon>Lysobacteraceae</taxon>
        <taxon>Pseudoxanthomonas</taxon>
    </lineage>
</organism>
<dbReference type="EMBL" id="MWIP01000007">
    <property type="protein sequence ID" value="KAF1686311.1"/>
    <property type="molecule type" value="Genomic_DNA"/>
</dbReference>
<keyword evidence="1" id="KW-0812">Transmembrane</keyword>
<evidence type="ECO:0000256" key="1">
    <source>
        <dbReference type="SAM" id="Phobius"/>
    </source>
</evidence>
<feature type="transmembrane region" description="Helical" evidence="1">
    <location>
        <begin position="45"/>
        <end position="66"/>
    </location>
</feature>
<dbReference type="InterPro" id="IPR021994">
    <property type="entry name" value="DUF3592"/>
</dbReference>
<evidence type="ECO:0000313" key="3">
    <source>
        <dbReference type="EMBL" id="KAF1686311.1"/>
    </source>
</evidence>
<dbReference type="AlphaFoldDB" id="A0A7V8GM82"/>